<evidence type="ECO:0000256" key="9">
    <source>
        <dbReference type="RuleBase" id="RU364116"/>
    </source>
</evidence>
<dbReference type="SFLD" id="SFLDG01082">
    <property type="entry name" value="B12-binding_domain_containing"/>
    <property type="match status" value="1"/>
</dbReference>
<protein>
    <recommendedName>
        <fullName evidence="2 9">Heme chaperone HemW</fullName>
    </recommendedName>
</protein>
<keyword evidence="8 9" id="KW-0143">Chaperone</keyword>
<comment type="caution">
    <text evidence="11">The sequence shown here is derived from an EMBL/GenBank/DDBJ whole genome shotgun (WGS) entry which is preliminary data.</text>
</comment>
<keyword evidence="3 9" id="KW-0349">Heme</keyword>
<dbReference type="PANTHER" id="PTHR13932:SF5">
    <property type="entry name" value="RADICAL S-ADENOSYL METHIONINE DOMAIN-CONTAINING PROTEIN 1, MITOCHONDRIAL"/>
    <property type="match status" value="1"/>
</dbReference>
<accession>A0A9D2IU56</accession>
<comment type="subcellular location">
    <subcellularLocation>
        <location evidence="9">Cytoplasm</location>
    </subcellularLocation>
</comment>
<dbReference type="NCBIfam" id="TIGR00539">
    <property type="entry name" value="hemN_rel"/>
    <property type="match status" value="1"/>
</dbReference>
<name>A0A9D2IU56_9FIRM</name>
<dbReference type="GO" id="GO:0046872">
    <property type="term" value="F:metal ion binding"/>
    <property type="evidence" value="ECO:0007669"/>
    <property type="project" value="UniProtKB-UniRule"/>
</dbReference>
<keyword evidence="6 9" id="KW-0408">Iron</keyword>
<keyword evidence="5 9" id="KW-0479">Metal-binding</keyword>
<evidence type="ECO:0000313" key="11">
    <source>
        <dbReference type="EMBL" id="HIZ22935.1"/>
    </source>
</evidence>
<dbReference type="Pfam" id="PF04055">
    <property type="entry name" value="Radical_SAM"/>
    <property type="match status" value="1"/>
</dbReference>
<keyword evidence="7 9" id="KW-0411">Iron-sulfur</keyword>
<dbReference type="Proteomes" id="UP000824041">
    <property type="component" value="Unassembled WGS sequence"/>
</dbReference>
<comment type="similarity">
    <text evidence="1">Belongs to the anaerobic coproporphyrinogen-III oxidase family. HemW subfamily.</text>
</comment>
<reference evidence="11" key="2">
    <citation type="submission" date="2021-04" db="EMBL/GenBank/DDBJ databases">
        <authorList>
            <person name="Gilroy R."/>
        </authorList>
    </citation>
    <scope>NUCLEOTIDE SEQUENCE</scope>
    <source>
        <strain evidence="11">14324</strain>
    </source>
</reference>
<dbReference type="PROSITE" id="PS51918">
    <property type="entry name" value="RADICAL_SAM"/>
    <property type="match status" value="1"/>
</dbReference>
<dbReference type="GO" id="GO:0004109">
    <property type="term" value="F:coproporphyrinogen oxidase activity"/>
    <property type="evidence" value="ECO:0007669"/>
    <property type="project" value="InterPro"/>
</dbReference>
<dbReference type="SMART" id="SM00729">
    <property type="entry name" value="Elp3"/>
    <property type="match status" value="1"/>
</dbReference>
<evidence type="ECO:0000259" key="10">
    <source>
        <dbReference type="PROSITE" id="PS51918"/>
    </source>
</evidence>
<dbReference type="SFLD" id="SFLDF00288">
    <property type="entry name" value="HemN-like__clustered_with_nucl"/>
    <property type="match status" value="1"/>
</dbReference>
<dbReference type="AlphaFoldDB" id="A0A9D2IU56"/>
<dbReference type="SFLD" id="SFLDG01065">
    <property type="entry name" value="anaerobic_coproporphyrinogen-I"/>
    <property type="match status" value="1"/>
</dbReference>
<dbReference type="SFLD" id="SFLDF00562">
    <property type="entry name" value="HemN-like__clustered_with_heat"/>
    <property type="match status" value="1"/>
</dbReference>
<dbReference type="SFLD" id="SFLDS00029">
    <property type="entry name" value="Radical_SAM"/>
    <property type="match status" value="1"/>
</dbReference>
<dbReference type="InterPro" id="IPR058240">
    <property type="entry name" value="rSAM_sf"/>
</dbReference>
<evidence type="ECO:0000256" key="4">
    <source>
        <dbReference type="ARBA" id="ARBA00022691"/>
    </source>
</evidence>
<dbReference type="GO" id="GO:0051539">
    <property type="term" value="F:4 iron, 4 sulfur cluster binding"/>
    <property type="evidence" value="ECO:0007669"/>
    <property type="project" value="UniProtKB-UniRule"/>
</dbReference>
<sequence length="377" mass="43406">MKNNGCPPLEIYVHIPFCARKCAYCDFLSFPAGEDVQQAYTKALIKEIQALPKDERPVSSVFAGGGTPSLVKEDFIEEILDHLRKTYTFSPDAEITLEANPGTLTKEKLRRYKAAGVNRISLGLQSCEDRELALLGRIHTYRDFLESYARVREAGFSNVNIDLMFALPGQTLKTWVSTLGTVAALSPEHISAYSLIIEEGTPFSKRKLSLPDEEEEYRMYEETGAVLERYGYRQYEISNYAKEGFPCRHNIGYWKRYDYIGIGLGAASLYLGERFSNTRSMKEYLSMSGEPDKIRRERTVLTRREEMEEFMILGLRMTEGVSEQAFWQQFGEKLDEVYGKVLNKYTDMGFMEQEQGWWRFSRKGIHVSNRILAEFLE</sequence>
<evidence type="ECO:0000313" key="12">
    <source>
        <dbReference type="Proteomes" id="UP000824041"/>
    </source>
</evidence>
<feature type="domain" description="Radical SAM core" evidence="10">
    <location>
        <begin position="3"/>
        <end position="233"/>
    </location>
</feature>
<evidence type="ECO:0000256" key="8">
    <source>
        <dbReference type="ARBA" id="ARBA00023186"/>
    </source>
</evidence>
<evidence type="ECO:0000256" key="5">
    <source>
        <dbReference type="ARBA" id="ARBA00022723"/>
    </source>
</evidence>
<organism evidence="11 12">
    <name type="scientific">Candidatus Blautia faecigallinarum</name>
    <dbReference type="NCBI Taxonomy" id="2838488"/>
    <lineage>
        <taxon>Bacteria</taxon>
        <taxon>Bacillati</taxon>
        <taxon>Bacillota</taxon>
        <taxon>Clostridia</taxon>
        <taxon>Lachnospirales</taxon>
        <taxon>Lachnospiraceae</taxon>
        <taxon>Blautia</taxon>
    </lineage>
</organism>
<dbReference type="CDD" id="cd01335">
    <property type="entry name" value="Radical_SAM"/>
    <property type="match status" value="1"/>
</dbReference>
<dbReference type="SUPFAM" id="SSF102114">
    <property type="entry name" value="Radical SAM enzymes"/>
    <property type="match status" value="1"/>
</dbReference>
<evidence type="ECO:0000256" key="2">
    <source>
        <dbReference type="ARBA" id="ARBA00017228"/>
    </source>
</evidence>
<keyword evidence="4 9" id="KW-0949">S-adenosyl-L-methionine</keyword>
<dbReference type="GO" id="GO:0006779">
    <property type="term" value="P:porphyrin-containing compound biosynthetic process"/>
    <property type="evidence" value="ECO:0007669"/>
    <property type="project" value="InterPro"/>
</dbReference>
<dbReference type="EMBL" id="DXBU01000126">
    <property type="protein sequence ID" value="HIZ22935.1"/>
    <property type="molecule type" value="Genomic_DNA"/>
</dbReference>
<dbReference type="InterPro" id="IPR034505">
    <property type="entry name" value="Coproporphyrinogen-III_oxidase"/>
</dbReference>
<reference evidence="11" key="1">
    <citation type="journal article" date="2021" name="PeerJ">
        <title>Extensive microbial diversity within the chicken gut microbiome revealed by metagenomics and culture.</title>
        <authorList>
            <person name="Gilroy R."/>
            <person name="Ravi A."/>
            <person name="Getino M."/>
            <person name="Pursley I."/>
            <person name="Horton D.L."/>
            <person name="Alikhan N.F."/>
            <person name="Baker D."/>
            <person name="Gharbi K."/>
            <person name="Hall N."/>
            <person name="Watson M."/>
            <person name="Adriaenssens E.M."/>
            <person name="Foster-Nyarko E."/>
            <person name="Jarju S."/>
            <person name="Secka A."/>
            <person name="Antonio M."/>
            <person name="Oren A."/>
            <person name="Chaudhuri R.R."/>
            <person name="La Ragione R."/>
            <person name="Hildebrand F."/>
            <person name="Pallen M.J."/>
        </authorList>
    </citation>
    <scope>NUCLEOTIDE SEQUENCE</scope>
    <source>
        <strain evidence="11">14324</strain>
    </source>
</reference>
<evidence type="ECO:0000256" key="3">
    <source>
        <dbReference type="ARBA" id="ARBA00022617"/>
    </source>
</evidence>
<dbReference type="InterPro" id="IPR013785">
    <property type="entry name" value="Aldolase_TIM"/>
</dbReference>
<proteinExistence type="inferred from homology"/>
<evidence type="ECO:0000256" key="1">
    <source>
        <dbReference type="ARBA" id="ARBA00006100"/>
    </source>
</evidence>
<dbReference type="Gene3D" id="3.20.20.70">
    <property type="entry name" value="Aldolase class I"/>
    <property type="match status" value="1"/>
</dbReference>
<dbReference type="Pfam" id="PF06969">
    <property type="entry name" value="HemN_C"/>
    <property type="match status" value="1"/>
</dbReference>
<dbReference type="GO" id="GO:0005737">
    <property type="term" value="C:cytoplasm"/>
    <property type="evidence" value="ECO:0007669"/>
    <property type="project" value="UniProtKB-SubCell"/>
</dbReference>
<keyword evidence="9" id="KW-0963">Cytoplasm</keyword>
<gene>
    <name evidence="11" type="primary">hemW</name>
    <name evidence="11" type="ORF">IAA21_09100</name>
</gene>
<evidence type="ECO:0000256" key="6">
    <source>
        <dbReference type="ARBA" id="ARBA00023004"/>
    </source>
</evidence>
<dbReference type="PANTHER" id="PTHR13932">
    <property type="entry name" value="COPROPORPHYRINIGEN III OXIDASE"/>
    <property type="match status" value="1"/>
</dbReference>
<dbReference type="InterPro" id="IPR007197">
    <property type="entry name" value="rSAM"/>
</dbReference>
<dbReference type="InterPro" id="IPR010723">
    <property type="entry name" value="HemN_C"/>
</dbReference>
<comment type="function">
    <text evidence="9">Probably acts as a heme chaperone, transferring heme to an unknown acceptor. Binds one molecule of heme per monomer, possibly covalently. Binds 1 [4Fe-4S] cluster. The cluster is coordinated with 3 cysteines and an exchangeable S-adenosyl-L-methionine.</text>
</comment>
<keyword evidence="9" id="KW-0004">4Fe-4S</keyword>
<evidence type="ECO:0000256" key="7">
    <source>
        <dbReference type="ARBA" id="ARBA00023014"/>
    </source>
</evidence>
<dbReference type="InterPro" id="IPR004559">
    <property type="entry name" value="HemW-like"/>
</dbReference>
<dbReference type="InterPro" id="IPR006638">
    <property type="entry name" value="Elp3/MiaA/NifB-like_rSAM"/>
</dbReference>